<accession>A0A9N9DMG2</accession>
<reference evidence="1" key="1">
    <citation type="submission" date="2021-06" db="EMBL/GenBank/DDBJ databases">
        <authorList>
            <person name="Kallberg Y."/>
            <person name="Tangrot J."/>
            <person name="Rosling A."/>
        </authorList>
    </citation>
    <scope>NUCLEOTIDE SEQUENCE</scope>
    <source>
        <strain evidence="1">BR232B</strain>
    </source>
</reference>
<name>A0A9N9DMG2_9GLOM</name>
<proteinExistence type="predicted"/>
<dbReference type="Proteomes" id="UP000789739">
    <property type="component" value="Unassembled WGS sequence"/>
</dbReference>
<sequence>MTEKDFRDCGLKGGPVMALADFAKDVKEEKLRFYSSHKTQKNLRETSTNCFKIDRGISNLAQTSAS</sequence>
<comment type="caution">
    <text evidence="1">The sequence shown here is derived from an EMBL/GenBank/DDBJ whole genome shotgun (WGS) entry which is preliminary data.</text>
</comment>
<evidence type="ECO:0000313" key="1">
    <source>
        <dbReference type="EMBL" id="CAG8643790.1"/>
    </source>
</evidence>
<evidence type="ECO:0000313" key="2">
    <source>
        <dbReference type="Proteomes" id="UP000789739"/>
    </source>
</evidence>
<dbReference type="AlphaFoldDB" id="A0A9N9DMG2"/>
<keyword evidence="2" id="KW-1185">Reference proteome</keyword>
<dbReference type="EMBL" id="CAJVPI010002464">
    <property type="protein sequence ID" value="CAG8643790.1"/>
    <property type="molecule type" value="Genomic_DNA"/>
</dbReference>
<gene>
    <name evidence="1" type="ORF">PBRASI_LOCUS9918</name>
</gene>
<organism evidence="1 2">
    <name type="scientific">Paraglomus brasilianum</name>
    <dbReference type="NCBI Taxonomy" id="144538"/>
    <lineage>
        <taxon>Eukaryota</taxon>
        <taxon>Fungi</taxon>
        <taxon>Fungi incertae sedis</taxon>
        <taxon>Mucoromycota</taxon>
        <taxon>Glomeromycotina</taxon>
        <taxon>Glomeromycetes</taxon>
        <taxon>Paraglomerales</taxon>
        <taxon>Paraglomeraceae</taxon>
        <taxon>Paraglomus</taxon>
    </lineage>
</organism>
<protein>
    <submittedName>
        <fullName evidence="1">7999_t:CDS:1</fullName>
    </submittedName>
</protein>
<dbReference type="OrthoDB" id="2449165at2759"/>